<dbReference type="InterPro" id="IPR003741">
    <property type="entry name" value="LUD_dom"/>
</dbReference>
<dbReference type="Gene3D" id="3.40.50.10420">
    <property type="entry name" value="NagB/RpiA/CoA transferase-like"/>
    <property type="match status" value="1"/>
</dbReference>
<dbReference type="HAMAP" id="MF_02104">
    <property type="entry name" value="LutC"/>
    <property type="match status" value="1"/>
</dbReference>
<dbReference type="PANTHER" id="PTHR43682:SF1">
    <property type="entry name" value="LACTATE UTILIZATION PROTEIN C"/>
    <property type="match status" value="1"/>
</dbReference>
<dbReference type="SUPFAM" id="SSF100950">
    <property type="entry name" value="NagB/RpiA/CoA transferase-like"/>
    <property type="match status" value="1"/>
</dbReference>
<dbReference type="Proteomes" id="UP000011747">
    <property type="component" value="Unassembled WGS sequence"/>
</dbReference>
<evidence type="ECO:0000313" key="3">
    <source>
        <dbReference type="EMBL" id="EHL79560.1"/>
    </source>
</evidence>
<organism evidence="3 4">
    <name type="scientific">Bacillus smithii 7_3_47FAA</name>
    <dbReference type="NCBI Taxonomy" id="665952"/>
    <lineage>
        <taxon>Bacteria</taxon>
        <taxon>Bacillati</taxon>
        <taxon>Bacillota</taxon>
        <taxon>Bacilli</taxon>
        <taxon>Bacillales</taxon>
        <taxon>Bacillaceae</taxon>
        <taxon>Bacillus</taxon>
    </lineage>
</organism>
<reference evidence="3 4" key="1">
    <citation type="submission" date="2011-09" db="EMBL/GenBank/DDBJ databases">
        <title>The Genome Sequence of Bacillus smithii 7_3_47FAA.</title>
        <authorList>
            <consortium name="The Broad Institute Genome Sequencing Platform"/>
            <person name="Earl A."/>
            <person name="Ward D."/>
            <person name="Feldgarden M."/>
            <person name="Gevers D."/>
            <person name="Daigneault M."/>
            <person name="Strauss J."/>
            <person name="Allen-Vercoe E."/>
            <person name="Young S.K."/>
            <person name="Zeng Q."/>
            <person name="Gargeya S."/>
            <person name="Fitzgerald M."/>
            <person name="Haas B."/>
            <person name="Abouelleil A."/>
            <person name="Alvarado L."/>
            <person name="Arachchi H.M."/>
            <person name="Berlin A."/>
            <person name="Brown A."/>
            <person name="Chapman S.B."/>
            <person name="Chen Z."/>
            <person name="Dunbar C."/>
            <person name="Freedman E."/>
            <person name="Gearin G."/>
            <person name="Goldberg J."/>
            <person name="Griggs A."/>
            <person name="Gujja S."/>
            <person name="Heiman D."/>
            <person name="Howarth C."/>
            <person name="Larson L."/>
            <person name="Lui A."/>
            <person name="MacDonald P.J.P."/>
            <person name="Montmayeur A."/>
            <person name="Murphy C."/>
            <person name="Neiman D."/>
            <person name="Pearson M."/>
            <person name="Priest M."/>
            <person name="Roberts A."/>
            <person name="Saif S."/>
            <person name="Shea T."/>
            <person name="Shenoy N."/>
            <person name="Sisk P."/>
            <person name="Stolte C."/>
            <person name="Sykes S."/>
            <person name="Wortman J."/>
            <person name="Nusbaum C."/>
            <person name="Birren B."/>
        </authorList>
    </citation>
    <scope>NUCLEOTIDE SEQUENCE [LARGE SCALE GENOMIC DNA]</scope>
    <source>
        <strain evidence="3 4">7_3_47FAA</strain>
    </source>
</reference>
<dbReference type="InterPro" id="IPR022823">
    <property type="entry name" value="LutC"/>
</dbReference>
<proteinExistence type="inferred from homology"/>
<dbReference type="GO" id="GO:0006089">
    <property type="term" value="P:lactate metabolic process"/>
    <property type="evidence" value="ECO:0007669"/>
    <property type="project" value="UniProtKB-UniRule"/>
</dbReference>
<comment type="caution">
    <text evidence="3">The sequence shown here is derived from an EMBL/GenBank/DDBJ whole genome shotgun (WGS) entry which is preliminary data.</text>
</comment>
<evidence type="ECO:0000256" key="1">
    <source>
        <dbReference type="HAMAP-Rule" id="MF_02104"/>
    </source>
</evidence>
<dbReference type="PATRIC" id="fig|665952.3.peg.232"/>
<name>G9QH53_9BACI</name>
<evidence type="ECO:0000259" key="2">
    <source>
        <dbReference type="Pfam" id="PF02589"/>
    </source>
</evidence>
<dbReference type="RefSeq" id="WP_003352505.1">
    <property type="nucleotide sequence ID" value="NZ_JH414740.1"/>
</dbReference>
<dbReference type="InterPro" id="IPR024185">
    <property type="entry name" value="FTHF_cligase-like_sf"/>
</dbReference>
<gene>
    <name evidence="1" type="primary">lutC</name>
    <name evidence="3" type="ORF">HMPREF1015_01112</name>
</gene>
<keyword evidence="4" id="KW-1185">Reference proteome</keyword>
<sequence>MTGMIQNRTSFLENIAEKLGRNPITKGVHRPSYKHTPQYEVLKTATRDELVSVLASQCSNIHVQLMETTADHLAEQVKAAVRSYGGGPVSVWKDERYAEYGLTDLVEKEWPHEQTLVHVWNDDLGEENIRLSEKANVSIVFSDITLAESGTVVLFTGKNKGRSMTLLPKHFIALIPQSTLVPRMTQAAQIIREKIKKGEAIPSCIQFITGPSNSADIELSTVYGVHGPVKATYVVISDR</sequence>
<evidence type="ECO:0000313" key="4">
    <source>
        <dbReference type="Proteomes" id="UP000011747"/>
    </source>
</evidence>
<accession>G9QH53</accession>
<dbReference type="AlphaFoldDB" id="G9QH53"/>
<comment type="function">
    <text evidence="1">Is involved in L-lactate degradation and allows cells to grow with lactate as the sole carbon source.</text>
</comment>
<dbReference type="EMBL" id="ACWF01000007">
    <property type="protein sequence ID" value="EHL79560.1"/>
    <property type="molecule type" value="Genomic_DNA"/>
</dbReference>
<dbReference type="HOGENOM" id="CLU_090664_1_0_9"/>
<feature type="domain" description="LUD" evidence="2">
    <location>
        <begin position="60"/>
        <end position="236"/>
    </location>
</feature>
<protein>
    <recommendedName>
        <fullName evidence="1">Lactate utilization protein C</fullName>
    </recommendedName>
</protein>
<dbReference type="InterPro" id="IPR037171">
    <property type="entry name" value="NagB/RpiA_transferase-like"/>
</dbReference>
<dbReference type="PANTHER" id="PTHR43682">
    <property type="entry name" value="LACTATE UTILIZATION PROTEIN C"/>
    <property type="match status" value="1"/>
</dbReference>
<dbReference type="Pfam" id="PF02589">
    <property type="entry name" value="LUD_dom"/>
    <property type="match status" value="1"/>
</dbReference>
<comment type="similarity">
    <text evidence="1">Belongs to the LutC/YkgG family.</text>
</comment>